<accession>A0A1I7W0S0</accession>
<evidence type="ECO:0000256" key="5">
    <source>
        <dbReference type="SAM" id="MobiDB-lite"/>
    </source>
</evidence>
<evidence type="ECO:0000256" key="1">
    <source>
        <dbReference type="ARBA" id="ARBA00002210"/>
    </source>
</evidence>
<dbReference type="KEGG" id="loa:LOAG_04976"/>
<dbReference type="GeneID" id="9942378"/>
<keyword evidence="7" id="KW-1185">Reference proteome</keyword>
<evidence type="ECO:0000313" key="6">
    <source>
        <dbReference type="EMBL" id="EFO23511.1"/>
    </source>
</evidence>
<dbReference type="FunCoup" id="A0A1I7W0S0">
    <property type="interactions" value="1847"/>
</dbReference>
<dbReference type="InParanoid" id="A0A1I7W0S0"/>
<feature type="region of interest" description="Disordered" evidence="5">
    <location>
        <begin position="125"/>
        <end position="168"/>
    </location>
</feature>
<keyword evidence="4" id="KW-0698">rRNA processing</keyword>
<organism evidence="7 8">
    <name type="scientific">Loa loa</name>
    <name type="common">Eye worm</name>
    <name type="synonym">Filaria loa</name>
    <dbReference type="NCBI Taxonomy" id="7209"/>
    <lineage>
        <taxon>Eukaryota</taxon>
        <taxon>Metazoa</taxon>
        <taxon>Ecdysozoa</taxon>
        <taxon>Nematoda</taxon>
        <taxon>Chromadorea</taxon>
        <taxon>Rhabditida</taxon>
        <taxon>Spirurina</taxon>
        <taxon>Spiruromorpha</taxon>
        <taxon>Filarioidea</taxon>
        <taxon>Onchocercidae</taxon>
        <taxon>Loa</taxon>
    </lineage>
</organism>
<dbReference type="PANTHER" id="PTHR21250">
    <property type="entry name" value="PRE-RRNA-PROCESSING PROTEIN TSR2 HOMOLOG"/>
    <property type="match status" value="1"/>
</dbReference>
<dbReference type="GO" id="GO:0006364">
    <property type="term" value="P:rRNA processing"/>
    <property type="evidence" value="ECO:0007669"/>
    <property type="project" value="UniProtKB-KW"/>
</dbReference>
<evidence type="ECO:0000256" key="4">
    <source>
        <dbReference type="ARBA" id="ARBA00022552"/>
    </source>
</evidence>
<evidence type="ECO:0000313" key="8">
    <source>
        <dbReference type="WBParaSite" id="EN70_8381"/>
    </source>
</evidence>
<comment type="function">
    <text evidence="1">May be involved in 20S pre-rRNA processing.</text>
</comment>
<dbReference type="AlphaFoldDB" id="A0A1I7W0S0"/>
<sequence>MEHDWMLCVDRLLGAWTGYQLGVRMLSGGPETYEKAKWFAEVLAEHVSNSQNLQVHDLSEWISDVLDNEFDLILEDNSLEWLASSLLKCSMWLKKCQKAELENFLSQLPSESSVQTAAIESQVVLDNSDEESSDCEELEHETRDEQTKKPSRKRMETDEDGWTTVIRR</sequence>
<dbReference type="eggNOG" id="KOG4032">
    <property type="taxonomic scope" value="Eukaryota"/>
</dbReference>
<evidence type="ECO:0000256" key="2">
    <source>
        <dbReference type="ARBA" id="ARBA00006524"/>
    </source>
</evidence>
<evidence type="ECO:0000256" key="3">
    <source>
        <dbReference type="ARBA" id="ARBA00017551"/>
    </source>
</evidence>
<reference evidence="6 7" key="1">
    <citation type="submission" date="2012-04" db="EMBL/GenBank/DDBJ databases">
        <title>The Genome Sequence of Loa loa.</title>
        <authorList>
            <consortium name="The Broad Institute Genome Sequencing Platform"/>
            <consortium name="Broad Institute Genome Sequencing Center for Infectious Disease"/>
            <person name="Nutman T.B."/>
            <person name="Fink D.L."/>
            <person name="Russ C."/>
            <person name="Young S."/>
            <person name="Zeng Q."/>
            <person name="Gargeya S."/>
            <person name="Alvarado L."/>
            <person name="Berlin A."/>
            <person name="Chapman S.B."/>
            <person name="Chen Z."/>
            <person name="Freedman E."/>
            <person name="Gellesch M."/>
            <person name="Goldberg J."/>
            <person name="Griggs A."/>
            <person name="Gujja S."/>
            <person name="Heilman E.R."/>
            <person name="Heiman D."/>
            <person name="Howarth C."/>
            <person name="Mehta T."/>
            <person name="Neiman D."/>
            <person name="Pearson M."/>
            <person name="Roberts A."/>
            <person name="Saif S."/>
            <person name="Shea T."/>
            <person name="Shenoy N."/>
            <person name="Sisk P."/>
            <person name="Stolte C."/>
            <person name="Sykes S."/>
            <person name="White J."/>
            <person name="Yandava C."/>
            <person name="Haas B."/>
            <person name="Henn M.R."/>
            <person name="Nusbaum C."/>
            <person name="Birren B."/>
        </authorList>
    </citation>
    <scope>NUCLEOTIDE SEQUENCE [LARGE SCALE GENOMIC DNA]</scope>
</reference>
<dbReference type="OrthoDB" id="263560at2759"/>
<dbReference type="Pfam" id="PF10273">
    <property type="entry name" value="WGG"/>
    <property type="match status" value="1"/>
</dbReference>
<proteinExistence type="inferred from homology"/>
<evidence type="ECO:0000313" key="7">
    <source>
        <dbReference type="Proteomes" id="UP000095285"/>
    </source>
</evidence>
<feature type="compositionally biased region" description="Acidic residues" evidence="5">
    <location>
        <begin position="127"/>
        <end position="139"/>
    </location>
</feature>
<dbReference type="WBParaSite" id="EN70_8381">
    <property type="protein sequence ID" value="EN70_8381"/>
    <property type="gene ID" value="EN70_8381"/>
</dbReference>
<accession>A0A1S0U2V1</accession>
<protein>
    <recommendedName>
        <fullName evidence="3">Pre-rRNA-processing protein TSR2 homolog</fullName>
    </recommendedName>
</protein>
<dbReference type="CTD" id="9942378"/>
<comment type="similarity">
    <text evidence="2">Belongs to the TSR2 family.</text>
</comment>
<dbReference type="Proteomes" id="UP000095285">
    <property type="component" value="Unassembled WGS sequence"/>
</dbReference>
<dbReference type="InterPro" id="IPR019398">
    <property type="entry name" value="Pre-rRNA_process_TSR2"/>
</dbReference>
<dbReference type="EMBL" id="JH712102">
    <property type="protein sequence ID" value="EFO23511.1"/>
    <property type="molecule type" value="Genomic_DNA"/>
</dbReference>
<dbReference type="OMA" id="LAKDEWF"/>
<name>A0A1I7W0S0_LOALO</name>
<dbReference type="RefSeq" id="XP_003140561.1">
    <property type="nucleotide sequence ID" value="XM_003140513.1"/>
</dbReference>
<reference evidence="8" key="2">
    <citation type="submission" date="2016-11" db="UniProtKB">
        <authorList>
            <consortium name="WormBaseParasite"/>
        </authorList>
    </citation>
    <scope>IDENTIFICATION</scope>
</reference>
<dbReference type="STRING" id="7209.A0A1I7W0S0"/>
<gene>
    <name evidence="6 8" type="ORF">LOAG_04976</name>
</gene>
<feature type="compositionally biased region" description="Basic and acidic residues" evidence="5">
    <location>
        <begin position="140"/>
        <end position="156"/>
    </location>
</feature>